<protein>
    <submittedName>
        <fullName evidence="1">Uncharacterized protein</fullName>
    </submittedName>
</protein>
<gene>
    <name evidence="1" type="ORF">NDU88_003282</name>
</gene>
<comment type="caution">
    <text evidence="1">The sequence shown here is derived from an EMBL/GenBank/DDBJ whole genome shotgun (WGS) entry which is preliminary data.</text>
</comment>
<organism evidence="1 2">
    <name type="scientific">Pleurodeles waltl</name>
    <name type="common">Iberian ribbed newt</name>
    <dbReference type="NCBI Taxonomy" id="8319"/>
    <lineage>
        <taxon>Eukaryota</taxon>
        <taxon>Metazoa</taxon>
        <taxon>Chordata</taxon>
        <taxon>Craniata</taxon>
        <taxon>Vertebrata</taxon>
        <taxon>Euteleostomi</taxon>
        <taxon>Amphibia</taxon>
        <taxon>Batrachia</taxon>
        <taxon>Caudata</taxon>
        <taxon>Salamandroidea</taxon>
        <taxon>Salamandridae</taxon>
        <taxon>Pleurodelinae</taxon>
        <taxon>Pleurodeles</taxon>
    </lineage>
</organism>
<reference evidence="1" key="1">
    <citation type="journal article" date="2022" name="bioRxiv">
        <title>Sequencing and chromosome-scale assembly of the giantPleurodeles waltlgenome.</title>
        <authorList>
            <person name="Brown T."/>
            <person name="Elewa A."/>
            <person name="Iarovenko S."/>
            <person name="Subramanian E."/>
            <person name="Araus A.J."/>
            <person name="Petzold A."/>
            <person name="Susuki M."/>
            <person name="Suzuki K.-i.T."/>
            <person name="Hayashi T."/>
            <person name="Toyoda A."/>
            <person name="Oliveira C."/>
            <person name="Osipova E."/>
            <person name="Leigh N.D."/>
            <person name="Simon A."/>
            <person name="Yun M.H."/>
        </authorList>
    </citation>
    <scope>NUCLEOTIDE SEQUENCE</scope>
    <source>
        <strain evidence="1">20211129_DDA</strain>
        <tissue evidence="1">Liver</tissue>
    </source>
</reference>
<dbReference type="PANTHER" id="PTHR11505">
    <property type="entry name" value="L1 TRANSPOSABLE ELEMENT-RELATED"/>
    <property type="match status" value="1"/>
</dbReference>
<sequence>MIHQSMMEHREETKAESRRTQLACRKMQGAVRRVAKKGSEFEFRWRKLRLVSLSWRMMLPHKGKTGDLLKAQMDETHWKLADLEYKLRQNNLRVLGVPEKAEGADPCRFIVKLFKEAFSDLVQWDREREIQRTHRFPFKVKTKSNSERPKPRAILICLYNFQARQALYDLAHPNRKRTAMGFDFFFVRPDFCHTTVEKR</sequence>
<dbReference type="AlphaFoldDB" id="A0AAV7W1Y7"/>
<evidence type="ECO:0000313" key="2">
    <source>
        <dbReference type="Proteomes" id="UP001066276"/>
    </source>
</evidence>
<accession>A0AAV7W1Y7</accession>
<evidence type="ECO:0000313" key="1">
    <source>
        <dbReference type="EMBL" id="KAJ1207892.1"/>
    </source>
</evidence>
<dbReference type="Gene3D" id="3.30.70.1820">
    <property type="entry name" value="L1 transposable element, RRM domain"/>
    <property type="match status" value="1"/>
</dbReference>
<dbReference type="Proteomes" id="UP001066276">
    <property type="component" value="Chromosome 1_2"/>
</dbReference>
<dbReference type="InterPro" id="IPR004244">
    <property type="entry name" value="Transposase_22"/>
</dbReference>
<name>A0AAV7W1Y7_PLEWA</name>
<proteinExistence type="predicted"/>
<keyword evidence="2" id="KW-1185">Reference proteome</keyword>
<dbReference type="EMBL" id="JANPWB010000002">
    <property type="protein sequence ID" value="KAJ1207892.1"/>
    <property type="molecule type" value="Genomic_DNA"/>
</dbReference>